<evidence type="ECO:0000256" key="2">
    <source>
        <dbReference type="ARBA" id="ARBA00022741"/>
    </source>
</evidence>
<dbReference type="Proteomes" id="UP000230973">
    <property type="component" value="Unassembled WGS sequence"/>
</dbReference>
<dbReference type="InterPro" id="IPR006319">
    <property type="entry name" value="PEP_synth"/>
</dbReference>
<dbReference type="PANTHER" id="PTHR43030">
    <property type="entry name" value="PHOSPHOENOLPYRUVATE SYNTHASE"/>
    <property type="match status" value="1"/>
</dbReference>
<comment type="similarity">
    <text evidence="1">Belongs to the PEP-utilizing enzyme family.</text>
</comment>
<comment type="caution">
    <text evidence="5">The sequence shown here is derived from an EMBL/GenBank/DDBJ whole genome shotgun (WGS) entry which is preliminary data.</text>
</comment>
<dbReference type="Pfam" id="PF00391">
    <property type="entry name" value="PEP-utilizers"/>
    <property type="match status" value="1"/>
</dbReference>
<evidence type="ECO:0000313" key="6">
    <source>
        <dbReference type="Proteomes" id="UP000230973"/>
    </source>
</evidence>
<gene>
    <name evidence="5" type="ORF">COY93_02375</name>
</gene>
<feature type="domain" description="PEP-utilising enzyme mobile" evidence="4">
    <location>
        <begin position="319"/>
        <end position="383"/>
    </location>
</feature>
<dbReference type="GO" id="GO:0008986">
    <property type="term" value="F:pyruvate, water dikinase activity"/>
    <property type="evidence" value="ECO:0007669"/>
    <property type="project" value="InterPro"/>
</dbReference>
<organism evidence="5 6">
    <name type="scientific">Candidatus Uhrbacteria bacterium CG_4_10_14_0_8_um_filter_58_22</name>
    <dbReference type="NCBI Taxonomy" id="1975029"/>
    <lineage>
        <taxon>Bacteria</taxon>
        <taxon>Candidatus Uhriibacteriota</taxon>
    </lineage>
</organism>
<dbReference type="SUPFAM" id="SSF52009">
    <property type="entry name" value="Phosphohistidine domain"/>
    <property type="match status" value="1"/>
</dbReference>
<dbReference type="Gene3D" id="3.50.30.10">
    <property type="entry name" value="Phosphohistidine domain"/>
    <property type="match status" value="1"/>
</dbReference>
<accession>A0A2M7QA63</accession>
<dbReference type="InterPro" id="IPR036637">
    <property type="entry name" value="Phosphohistidine_dom_sf"/>
</dbReference>
<evidence type="ECO:0000313" key="5">
    <source>
        <dbReference type="EMBL" id="PIY62819.1"/>
    </source>
</evidence>
<dbReference type="GO" id="GO:0005524">
    <property type="term" value="F:ATP binding"/>
    <property type="evidence" value="ECO:0007669"/>
    <property type="project" value="UniProtKB-KW"/>
</dbReference>
<sequence>MPNSASHQTEQKSIFDYIRSQKWMLGVRSDSSLFFYTAKTDGYRKHIGPDWSGCFAESMLVPIDDRTVRVINLEQAKRFHAVSEGKVTKDPNLLSEHVDRSDRLYEQMTAAGARLVETIGRDDREKATVIFKELIDLYREAGAEFVLIFSLGLKLSERADPKPEARLSLQRHDVWRNSVAFKEESLGDNLYRFFKYILRGRTDLKPTELLGFLTVNEAISWLEGRMTDRLMTETVRDRSEHGYVFLDLKEKSETVLDGNDPTTKEIITYFTTQAHESDSQENKAELSGQVAYGTSGSVTGEIIVVKSKADLDRIGNRADDKIMVAEQTTPHYIPYLGRVRAIVTDEGGLTCHAAIVAREMKKPCVVGTRIATRVLRNGDLVEILLKSGIIRIIERAEDRPKN</sequence>
<evidence type="ECO:0000259" key="4">
    <source>
        <dbReference type="Pfam" id="PF00391"/>
    </source>
</evidence>
<protein>
    <recommendedName>
        <fullName evidence="4">PEP-utilising enzyme mobile domain-containing protein</fullName>
    </recommendedName>
</protein>
<name>A0A2M7QA63_9BACT</name>
<dbReference type="InterPro" id="IPR008279">
    <property type="entry name" value="PEP-util_enz_mobile_dom"/>
</dbReference>
<keyword evidence="3" id="KW-0067">ATP-binding</keyword>
<dbReference type="AlphaFoldDB" id="A0A2M7QA63"/>
<dbReference type="PANTHER" id="PTHR43030:SF1">
    <property type="entry name" value="PHOSPHOENOLPYRUVATE SYNTHASE"/>
    <property type="match status" value="1"/>
</dbReference>
<evidence type="ECO:0000256" key="3">
    <source>
        <dbReference type="ARBA" id="ARBA00022840"/>
    </source>
</evidence>
<dbReference type="PROSITE" id="PS00370">
    <property type="entry name" value="PEP_ENZYMES_PHOS_SITE"/>
    <property type="match status" value="1"/>
</dbReference>
<dbReference type="EMBL" id="PFLC01000027">
    <property type="protein sequence ID" value="PIY62819.1"/>
    <property type="molecule type" value="Genomic_DNA"/>
</dbReference>
<dbReference type="InterPro" id="IPR018274">
    <property type="entry name" value="PEP_util_AS"/>
</dbReference>
<evidence type="ECO:0000256" key="1">
    <source>
        <dbReference type="ARBA" id="ARBA00007837"/>
    </source>
</evidence>
<keyword evidence="2" id="KW-0547">Nucleotide-binding</keyword>
<reference evidence="6" key="1">
    <citation type="submission" date="2017-09" db="EMBL/GenBank/DDBJ databases">
        <title>Depth-based differentiation of microbial function through sediment-hosted aquifers and enrichment of novel symbionts in the deep terrestrial subsurface.</title>
        <authorList>
            <person name="Probst A.J."/>
            <person name="Ladd B."/>
            <person name="Jarett J.K."/>
            <person name="Geller-Mcgrath D.E."/>
            <person name="Sieber C.M.K."/>
            <person name="Emerson J.B."/>
            <person name="Anantharaman K."/>
            <person name="Thomas B.C."/>
            <person name="Malmstrom R."/>
            <person name="Stieglmeier M."/>
            <person name="Klingl A."/>
            <person name="Woyke T."/>
            <person name="Ryan C.M."/>
            <person name="Banfield J.F."/>
        </authorList>
    </citation>
    <scope>NUCLEOTIDE SEQUENCE [LARGE SCALE GENOMIC DNA]</scope>
</reference>
<proteinExistence type="inferred from homology"/>